<keyword evidence="2" id="KW-0472">Membrane</keyword>
<name>A0A0N4XFM7_NIPBR</name>
<feature type="domain" description="Potassium channel inwardly rectifying transmembrane" evidence="3">
    <location>
        <begin position="29"/>
        <end position="125"/>
    </location>
</feature>
<dbReference type="PANTHER" id="PTHR11767">
    <property type="entry name" value="INWARD RECTIFIER POTASSIUM CHANNEL"/>
    <property type="match status" value="1"/>
</dbReference>
<evidence type="ECO:0000256" key="2">
    <source>
        <dbReference type="SAM" id="Phobius"/>
    </source>
</evidence>
<dbReference type="OMA" id="QTSERNC"/>
<keyword evidence="1" id="KW-0813">Transport</keyword>
<dbReference type="AlphaFoldDB" id="A0A0N4XFM7"/>
<dbReference type="GO" id="GO:0005886">
    <property type="term" value="C:plasma membrane"/>
    <property type="evidence" value="ECO:0007669"/>
    <property type="project" value="TreeGrafter"/>
</dbReference>
<proteinExistence type="inferred from homology"/>
<keyword evidence="1" id="KW-0407">Ion channel</keyword>
<keyword evidence="1 2" id="KW-0812">Transmembrane</keyword>
<keyword evidence="1" id="KW-0630">Potassium</keyword>
<dbReference type="Proteomes" id="UP000271162">
    <property type="component" value="Unassembled WGS sequence"/>
</dbReference>
<dbReference type="InterPro" id="IPR040445">
    <property type="entry name" value="Kir_TM"/>
</dbReference>
<keyword evidence="1" id="KW-0406">Ion transport</keyword>
<dbReference type="GO" id="GO:0034765">
    <property type="term" value="P:regulation of monoatomic ion transmembrane transport"/>
    <property type="evidence" value="ECO:0007669"/>
    <property type="project" value="TreeGrafter"/>
</dbReference>
<evidence type="ECO:0000259" key="3">
    <source>
        <dbReference type="Pfam" id="PF01007"/>
    </source>
</evidence>
<dbReference type="SUPFAM" id="SSF81324">
    <property type="entry name" value="Voltage-gated potassium channels"/>
    <property type="match status" value="1"/>
</dbReference>
<evidence type="ECO:0000313" key="6">
    <source>
        <dbReference type="WBParaSite" id="NBR_0000132901-mRNA-1"/>
    </source>
</evidence>
<dbReference type="Pfam" id="PF01007">
    <property type="entry name" value="IRK"/>
    <property type="match status" value="1"/>
</dbReference>
<comment type="similarity">
    <text evidence="1">Belongs to the inward rectifier-type potassium channel (TC 1.A.2.1) family.</text>
</comment>
<sequence length="125" mass="14529">MDETERLSCDDVRKELNGWASAPRRARLVSKTGQTLLTSVELPQRFRATYKNWFHLIIECNWRSIIVVFASGFIGSWTFFGTLYYLFTVVGYQTSERNCIENVNSFVTAFLFSMESQHTIGYGFR</sequence>
<gene>
    <name evidence="4" type="ORF">NBR_LOCUS1330</name>
</gene>
<evidence type="ECO:0000256" key="1">
    <source>
        <dbReference type="RuleBase" id="RU003822"/>
    </source>
</evidence>
<dbReference type="InterPro" id="IPR016449">
    <property type="entry name" value="K_chnl_inward-rec_Kir"/>
</dbReference>
<keyword evidence="1" id="KW-0633">Potassium transport</keyword>
<reference evidence="4 5" key="2">
    <citation type="submission" date="2018-11" db="EMBL/GenBank/DDBJ databases">
        <authorList>
            <consortium name="Pathogen Informatics"/>
        </authorList>
    </citation>
    <scope>NUCLEOTIDE SEQUENCE [LARGE SCALE GENOMIC DNA]</scope>
</reference>
<dbReference type="Gene3D" id="1.10.287.70">
    <property type="match status" value="1"/>
</dbReference>
<dbReference type="GO" id="GO:0005242">
    <property type="term" value="F:inward rectifier potassium channel activity"/>
    <property type="evidence" value="ECO:0007669"/>
    <property type="project" value="InterPro"/>
</dbReference>
<reference evidence="6" key="1">
    <citation type="submission" date="2017-02" db="UniProtKB">
        <authorList>
            <consortium name="WormBaseParasite"/>
        </authorList>
    </citation>
    <scope>IDENTIFICATION</scope>
</reference>
<dbReference type="WBParaSite" id="NBR_0000132901-mRNA-1">
    <property type="protein sequence ID" value="NBR_0000132901-mRNA-1"/>
    <property type="gene ID" value="NBR_0000132901"/>
</dbReference>
<dbReference type="PRINTS" id="PR01320">
    <property type="entry name" value="KIRCHANNEL"/>
</dbReference>
<evidence type="ECO:0000313" key="4">
    <source>
        <dbReference type="EMBL" id="VDL64709.1"/>
    </source>
</evidence>
<protein>
    <submittedName>
        <fullName evidence="6">IRK domain-containing protein</fullName>
    </submittedName>
</protein>
<keyword evidence="2" id="KW-1133">Transmembrane helix</keyword>
<feature type="transmembrane region" description="Helical" evidence="2">
    <location>
        <begin position="65"/>
        <end position="87"/>
    </location>
</feature>
<keyword evidence="1" id="KW-0851">Voltage-gated channel</keyword>
<accession>A0A0N4XFM7</accession>
<dbReference type="PANTHER" id="PTHR11767:SF61">
    <property type="entry name" value="IRK_C DOMAIN-CONTAINING PROTEIN"/>
    <property type="match status" value="1"/>
</dbReference>
<dbReference type="STRING" id="27835.A0A0N4XFM7"/>
<dbReference type="GO" id="GO:0034702">
    <property type="term" value="C:monoatomic ion channel complex"/>
    <property type="evidence" value="ECO:0007669"/>
    <property type="project" value="UniProtKB-KW"/>
</dbReference>
<comment type="subcellular location">
    <subcellularLocation>
        <location evidence="1">Membrane</location>
        <topology evidence="1">Multi-pass membrane protein</topology>
    </subcellularLocation>
</comment>
<dbReference type="GO" id="GO:1990573">
    <property type="term" value="P:potassium ion import across plasma membrane"/>
    <property type="evidence" value="ECO:0007669"/>
    <property type="project" value="TreeGrafter"/>
</dbReference>
<organism evidence="6">
    <name type="scientific">Nippostrongylus brasiliensis</name>
    <name type="common">Rat hookworm</name>
    <dbReference type="NCBI Taxonomy" id="27835"/>
    <lineage>
        <taxon>Eukaryota</taxon>
        <taxon>Metazoa</taxon>
        <taxon>Ecdysozoa</taxon>
        <taxon>Nematoda</taxon>
        <taxon>Chromadorea</taxon>
        <taxon>Rhabditida</taxon>
        <taxon>Rhabditina</taxon>
        <taxon>Rhabditomorpha</taxon>
        <taxon>Strongyloidea</taxon>
        <taxon>Heligmosomidae</taxon>
        <taxon>Nippostrongylus</taxon>
    </lineage>
</organism>
<evidence type="ECO:0000313" key="5">
    <source>
        <dbReference type="Proteomes" id="UP000271162"/>
    </source>
</evidence>
<keyword evidence="5" id="KW-1185">Reference proteome</keyword>
<dbReference type="EMBL" id="UYSL01001004">
    <property type="protein sequence ID" value="VDL64709.1"/>
    <property type="molecule type" value="Genomic_DNA"/>
</dbReference>